<comment type="caution">
    <text evidence="1">The sequence shown here is derived from an EMBL/GenBank/DDBJ whole genome shotgun (WGS) entry which is preliminary data.</text>
</comment>
<dbReference type="Proteomes" id="UP000245708">
    <property type="component" value="Unassembled WGS sequence"/>
</dbReference>
<protein>
    <recommendedName>
        <fullName evidence="3">DUF2946 family protein</fullName>
    </recommendedName>
</protein>
<organism evidence="1 2">
    <name type="scientific">Roseicyclus mahoneyensis</name>
    <dbReference type="NCBI Taxonomy" id="164332"/>
    <lineage>
        <taxon>Bacteria</taxon>
        <taxon>Pseudomonadati</taxon>
        <taxon>Pseudomonadota</taxon>
        <taxon>Alphaproteobacteria</taxon>
        <taxon>Rhodobacterales</taxon>
        <taxon>Roseobacteraceae</taxon>
        <taxon>Roseicyclus</taxon>
    </lineage>
</organism>
<reference evidence="1 2" key="1">
    <citation type="submission" date="2018-05" db="EMBL/GenBank/DDBJ databases">
        <title>Genomic Encyclopedia of Type Strains, Phase IV (KMG-IV): sequencing the most valuable type-strain genomes for metagenomic binning, comparative biology and taxonomic classification.</title>
        <authorList>
            <person name="Goeker M."/>
        </authorList>
    </citation>
    <scope>NUCLEOTIDE SEQUENCE [LARGE SCALE GENOMIC DNA]</scope>
    <source>
        <strain evidence="1 2">DSM 16097</strain>
    </source>
</reference>
<accession>A0A316GK42</accession>
<evidence type="ECO:0000313" key="1">
    <source>
        <dbReference type="EMBL" id="PWK60925.1"/>
    </source>
</evidence>
<dbReference type="AlphaFoldDB" id="A0A316GK42"/>
<evidence type="ECO:0008006" key="3">
    <source>
        <dbReference type="Google" id="ProtNLM"/>
    </source>
</evidence>
<dbReference type="EMBL" id="QGGW01000003">
    <property type="protein sequence ID" value="PWK60925.1"/>
    <property type="molecule type" value="Genomic_DNA"/>
</dbReference>
<name>A0A316GK42_9RHOB</name>
<proteinExistence type="predicted"/>
<keyword evidence="2" id="KW-1185">Reference proteome</keyword>
<gene>
    <name evidence="1" type="ORF">C7455_103123</name>
</gene>
<evidence type="ECO:0000313" key="2">
    <source>
        <dbReference type="Proteomes" id="UP000245708"/>
    </source>
</evidence>
<sequence length="122" mass="12044">MVCLRALVLPPLLLLLVITGIGIGSARGAMAADGQLCSVTGPAPVVIAHDGLPLFDTDGAPVTLDRSVCLDCLIATFALPPASAGAAAPEGAQAAPFVLLISDWIPGRACPGGLARAPPLAA</sequence>